<keyword evidence="5 7" id="KW-0472">Membrane</keyword>
<name>A0ABQ5QGG7_9BACT</name>
<feature type="domain" description="MacB-like periplasmic core" evidence="9">
    <location>
        <begin position="422"/>
        <end position="608"/>
    </location>
</feature>
<evidence type="ECO:0000313" key="10">
    <source>
        <dbReference type="EMBL" id="GLH73485.1"/>
    </source>
</evidence>
<feature type="transmembrane region" description="Helical" evidence="7">
    <location>
        <begin position="369"/>
        <end position="387"/>
    </location>
</feature>
<evidence type="ECO:0000259" key="8">
    <source>
        <dbReference type="Pfam" id="PF02687"/>
    </source>
</evidence>
<feature type="transmembrane region" description="Helical" evidence="7">
    <location>
        <begin position="723"/>
        <end position="742"/>
    </location>
</feature>
<keyword evidence="2" id="KW-1003">Cell membrane</keyword>
<reference evidence="10 11" key="1">
    <citation type="journal article" date="2023" name="Antonie Van Leeuwenhoek">
        <title>Mesoterricola silvestris gen. nov., sp. nov., Mesoterricola sediminis sp. nov., Geothrix oryzae sp. nov., Geothrix edaphica sp. nov., Geothrix rubra sp. nov., and Geothrix limicola sp. nov., six novel members of Acidobacteriota isolated from soils.</title>
        <authorList>
            <person name="Itoh H."/>
            <person name="Sugisawa Y."/>
            <person name="Mise K."/>
            <person name="Xu Z."/>
            <person name="Kuniyasu M."/>
            <person name="Ushijima N."/>
            <person name="Kawano K."/>
            <person name="Kobayashi E."/>
            <person name="Shiratori Y."/>
            <person name="Masuda Y."/>
            <person name="Senoo K."/>
        </authorList>
    </citation>
    <scope>NUCLEOTIDE SEQUENCE [LARGE SCALE GENOMIC DNA]</scope>
    <source>
        <strain evidence="10 11">Red804</strain>
    </source>
</reference>
<dbReference type="Proteomes" id="UP001165069">
    <property type="component" value="Unassembled WGS sequence"/>
</dbReference>
<keyword evidence="4 7" id="KW-1133">Transmembrane helix</keyword>
<evidence type="ECO:0000256" key="6">
    <source>
        <dbReference type="ARBA" id="ARBA00038076"/>
    </source>
</evidence>
<dbReference type="Pfam" id="PF12704">
    <property type="entry name" value="MacB_PCD"/>
    <property type="match status" value="2"/>
</dbReference>
<gene>
    <name evidence="10" type="ORF">GETHLI_19870</name>
</gene>
<evidence type="ECO:0000313" key="11">
    <source>
        <dbReference type="Proteomes" id="UP001165069"/>
    </source>
</evidence>
<protein>
    <recommendedName>
        <fullName evidence="12">ABC transporter permease</fullName>
    </recommendedName>
</protein>
<comment type="similarity">
    <text evidence="6">Belongs to the ABC-4 integral membrane protein family.</text>
</comment>
<feature type="transmembrane region" description="Helical" evidence="7">
    <location>
        <begin position="754"/>
        <end position="774"/>
    </location>
</feature>
<feature type="transmembrane region" description="Helical" evidence="7">
    <location>
        <begin position="325"/>
        <end position="349"/>
    </location>
</feature>
<comment type="subcellular location">
    <subcellularLocation>
        <location evidence="1">Cell membrane</location>
        <topology evidence="1">Multi-pass membrane protein</topology>
    </subcellularLocation>
</comment>
<organism evidence="10 11">
    <name type="scientific">Geothrix limicola</name>
    <dbReference type="NCBI Taxonomy" id="2927978"/>
    <lineage>
        <taxon>Bacteria</taxon>
        <taxon>Pseudomonadati</taxon>
        <taxon>Acidobacteriota</taxon>
        <taxon>Holophagae</taxon>
        <taxon>Holophagales</taxon>
        <taxon>Holophagaceae</taxon>
        <taxon>Geothrix</taxon>
    </lineage>
</organism>
<dbReference type="PANTHER" id="PTHR30572">
    <property type="entry name" value="MEMBRANE COMPONENT OF TRANSPORTER-RELATED"/>
    <property type="match status" value="1"/>
</dbReference>
<evidence type="ECO:0000256" key="1">
    <source>
        <dbReference type="ARBA" id="ARBA00004651"/>
    </source>
</evidence>
<evidence type="ECO:0000256" key="7">
    <source>
        <dbReference type="SAM" id="Phobius"/>
    </source>
</evidence>
<feature type="transmembrane region" description="Helical" evidence="7">
    <location>
        <begin position="664"/>
        <end position="687"/>
    </location>
</feature>
<dbReference type="PANTHER" id="PTHR30572:SF4">
    <property type="entry name" value="ABC TRANSPORTER PERMEASE YTRF"/>
    <property type="match status" value="1"/>
</dbReference>
<evidence type="ECO:0000256" key="4">
    <source>
        <dbReference type="ARBA" id="ARBA00022989"/>
    </source>
</evidence>
<evidence type="ECO:0000256" key="3">
    <source>
        <dbReference type="ARBA" id="ARBA00022692"/>
    </source>
</evidence>
<evidence type="ECO:0000256" key="2">
    <source>
        <dbReference type="ARBA" id="ARBA00022475"/>
    </source>
</evidence>
<keyword evidence="11" id="KW-1185">Reference proteome</keyword>
<evidence type="ECO:0000256" key="5">
    <source>
        <dbReference type="ARBA" id="ARBA00023136"/>
    </source>
</evidence>
<comment type="caution">
    <text evidence="10">The sequence shown here is derived from an EMBL/GenBank/DDBJ whole genome shotgun (WGS) entry which is preliminary data.</text>
</comment>
<evidence type="ECO:0000259" key="9">
    <source>
        <dbReference type="Pfam" id="PF12704"/>
    </source>
</evidence>
<accession>A0ABQ5QGG7</accession>
<feature type="domain" description="ABC3 transporter permease C-terminal" evidence="8">
    <location>
        <begin position="671"/>
        <end position="784"/>
    </location>
</feature>
<dbReference type="InterPro" id="IPR003838">
    <property type="entry name" value="ABC3_permease_C"/>
</dbReference>
<feature type="domain" description="MacB-like periplasmic core" evidence="9">
    <location>
        <begin position="21"/>
        <end position="230"/>
    </location>
</feature>
<feature type="transmembrane region" description="Helical" evidence="7">
    <location>
        <begin position="415"/>
        <end position="434"/>
    </location>
</feature>
<dbReference type="InterPro" id="IPR050250">
    <property type="entry name" value="Macrolide_Exporter_MacB"/>
</dbReference>
<dbReference type="InterPro" id="IPR025857">
    <property type="entry name" value="MacB_PCD"/>
</dbReference>
<proteinExistence type="inferred from homology"/>
<dbReference type="EMBL" id="BSDE01000003">
    <property type="protein sequence ID" value="GLH73485.1"/>
    <property type="molecule type" value="Genomic_DNA"/>
</dbReference>
<dbReference type="Pfam" id="PF02687">
    <property type="entry name" value="FtsX"/>
    <property type="match status" value="2"/>
</dbReference>
<dbReference type="RefSeq" id="WP_285574639.1">
    <property type="nucleotide sequence ID" value="NZ_BSDE01000003.1"/>
</dbReference>
<keyword evidence="3 7" id="KW-0812">Transmembrane</keyword>
<feature type="transmembrane region" description="Helical" evidence="7">
    <location>
        <begin position="272"/>
        <end position="294"/>
    </location>
</feature>
<sequence length="791" mass="83054">MRPASLLKSLLREPRTALPALILLALGIGGFAWMMALHRSLMVRSLPAPRPDRLLSLWNGSAAVPERHGTPSTGDLQLMRGFPQVFKGVAAWEPTHANLGFEVPVRVRLDRVTANYFDVLEVQPALGRGFTAADDEAGAPSTLLISHRAWRDRFGADPGLVGRSLSVDGASAQVIGVLPEGFHTPQGTELFQPFQWTAARRDNHGPHFLRVVARLQDNATPAQARAAMAQVAGRIRELFAGEAPKDLLDQVRYGVTPLVDEALGQGLRLLRLLRWATALVLLLAAYNAGSLLLARGLGRRNEMAVRSALGAEPADLRRLLVAEGALLGGLGALGGLLLAHLSLGLTGRILGWSFPDLALDGLSLDGPSLLGAALLGPLLGAVCALAAQPGHQLAALLRVGGRAPRLGGQGRARRLFVGAQLVLGGALLLGALSLQHGLGRLAAADPGFDLARVWSFQIQPARRMPLESRARLAEAITARLAALPGVQAAGACNGLPMSGFRSDLHTVLPDGRNLDPEARALTPGLLKALGLRLLRGRDVDVTDQAGSDPVMLVTRALALEAFGSDDVVGRRLPFGDQSFTIVGVLADLREFGPAQPAPPLFYVPLAQSGMVWHGDLYLVFRTLGPAPTGAQLQALLREAAPGLALDRYLPMEDLLKAQLGPQRMALAFIGAFAALALLLAAGGVFGIMAASVSARRAEFGVRSALGASPLAILGQILKETVRLALLASLAGVLLGGLLERLGREALGAWPSPPLQLSLLALGTLVGAALASALLPALRAARMSPAEALRDD</sequence>
<feature type="domain" description="ABC3 transporter permease C-terminal" evidence="8">
    <location>
        <begin position="278"/>
        <end position="386"/>
    </location>
</feature>
<evidence type="ECO:0008006" key="12">
    <source>
        <dbReference type="Google" id="ProtNLM"/>
    </source>
</evidence>